<dbReference type="Gene3D" id="1.10.260.40">
    <property type="entry name" value="lambda repressor-like DNA-binding domains"/>
    <property type="match status" value="1"/>
</dbReference>
<dbReference type="InterPro" id="IPR010982">
    <property type="entry name" value="Lambda_DNA-bd_dom_sf"/>
</dbReference>
<dbReference type="EMBL" id="BJXX01000029">
    <property type="protein sequence ID" value="GEN33212.1"/>
    <property type="molecule type" value="Genomic_DNA"/>
</dbReference>
<dbReference type="Gene3D" id="3.60.21.10">
    <property type="match status" value="1"/>
</dbReference>
<comment type="similarity">
    <text evidence="1">Belongs to the CapA family.</text>
</comment>
<feature type="domain" description="HTH cro/C1-type" evidence="3">
    <location>
        <begin position="12"/>
        <end position="66"/>
    </location>
</feature>
<keyword evidence="5" id="KW-1185">Reference proteome</keyword>
<gene>
    <name evidence="4" type="ORF">ADA01nite_06720</name>
</gene>
<reference evidence="4 5" key="1">
    <citation type="submission" date="2019-07" db="EMBL/GenBank/DDBJ databases">
        <title>Whole genome shotgun sequence of Aneurinibacillus danicus NBRC 102444.</title>
        <authorList>
            <person name="Hosoyama A."/>
            <person name="Uohara A."/>
            <person name="Ohji S."/>
            <person name="Ichikawa N."/>
        </authorList>
    </citation>
    <scope>NUCLEOTIDE SEQUENCE [LARGE SCALE GENOMIC DNA]</scope>
    <source>
        <strain evidence="4 5">NBRC 102444</strain>
    </source>
</reference>
<dbReference type="GO" id="GO:0003677">
    <property type="term" value="F:DNA binding"/>
    <property type="evidence" value="ECO:0007669"/>
    <property type="project" value="InterPro"/>
</dbReference>
<dbReference type="Pfam" id="PF13560">
    <property type="entry name" value="HTH_31"/>
    <property type="match status" value="1"/>
</dbReference>
<dbReference type="SUPFAM" id="SSF56300">
    <property type="entry name" value="Metallo-dependent phosphatases"/>
    <property type="match status" value="1"/>
</dbReference>
<dbReference type="InterPro" id="IPR029052">
    <property type="entry name" value="Metallo-depent_PP-like"/>
</dbReference>
<evidence type="ECO:0000313" key="5">
    <source>
        <dbReference type="Proteomes" id="UP000321157"/>
    </source>
</evidence>
<evidence type="ECO:0000259" key="3">
    <source>
        <dbReference type="PROSITE" id="PS50943"/>
    </source>
</evidence>
<dbReference type="CDD" id="cd00093">
    <property type="entry name" value="HTH_XRE"/>
    <property type="match status" value="1"/>
</dbReference>
<dbReference type="InterPro" id="IPR019079">
    <property type="entry name" value="Capsule_synth_CapA"/>
</dbReference>
<comment type="caution">
    <text evidence="4">The sequence shown here is derived from an EMBL/GenBank/DDBJ whole genome shotgun (WGS) entry which is preliminary data.</text>
</comment>
<dbReference type="OrthoDB" id="9810906at2"/>
<dbReference type="PANTHER" id="PTHR33393:SF11">
    <property type="entry name" value="POLYGLUTAMINE SYNTHESIS ACCESSORY PROTEIN RV0574C-RELATED"/>
    <property type="match status" value="1"/>
</dbReference>
<dbReference type="Pfam" id="PF09587">
    <property type="entry name" value="PGA_cap"/>
    <property type="match status" value="1"/>
</dbReference>
<dbReference type="InterPro" id="IPR001387">
    <property type="entry name" value="Cro/C1-type_HTH"/>
</dbReference>
<dbReference type="AlphaFoldDB" id="A0A511V7R0"/>
<proteinExistence type="inferred from homology"/>
<accession>A0A511V7R0</accession>
<evidence type="ECO:0000313" key="4">
    <source>
        <dbReference type="EMBL" id="GEN33212.1"/>
    </source>
</evidence>
<organism evidence="4 5">
    <name type="scientific">Aneurinibacillus danicus</name>
    <dbReference type="NCBI Taxonomy" id="267746"/>
    <lineage>
        <taxon>Bacteria</taxon>
        <taxon>Bacillati</taxon>
        <taxon>Bacillota</taxon>
        <taxon>Bacilli</taxon>
        <taxon>Bacillales</taxon>
        <taxon>Paenibacillaceae</taxon>
        <taxon>Aneurinibacillus group</taxon>
        <taxon>Aneurinibacillus</taxon>
    </lineage>
</organism>
<name>A0A511V7R0_9BACL</name>
<dbReference type="SMART" id="SM00854">
    <property type="entry name" value="PGA_cap"/>
    <property type="match status" value="1"/>
</dbReference>
<protein>
    <recommendedName>
        <fullName evidence="3">HTH cro/C1-type domain-containing protein</fullName>
    </recommendedName>
</protein>
<dbReference type="Proteomes" id="UP000321157">
    <property type="component" value="Unassembled WGS sequence"/>
</dbReference>
<dbReference type="InterPro" id="IPR052169">
    <property type="entry name" value="CW_Biosynth-Accessory"/>
</dbReference>
<dbReference type="PROSITE" id="PS50943">
    <property type="entry name" value="HTH_CROC1"/>
    <property type="match status" value="1"/>
</dbReference>
<sequence>MNMEFYGLVKKLREYRLDHEITLSDIEKGTGISSQRMKRIEQGISPITVEEVEALLAFYRTDPNTILSYKDLNKPAGRQQKALQVLIWIALFAVLGYGGYKGYTVLQGVGSTQASKKASVEEMLQQQPSGGEQKVSELLTSSQVNKPSSDTPNKKQEQKMGQVAPDEFRLAVYGDRSYHAGGTNLTMPVDFQLFPVSDFHVGQGVPAWIKDAANKAPTGIDVANVNVLQGQSRESIMKEIQTLSQHNIKVMGFGTEEEVFRPQIFEKNGVKYGLMTYTRVVPAVEWKAEGKRIGVADAYGKHIFDDIRRAKQQVDVLILTMYWGKKGQTVPERYQTDFAYDLLDAGADMIIGHRNPVWQPHEIYKGKYIFYNLGPAQLDVIFDGKSIKEIAIIQGNERRVLPQRKAEK</sequence>
<evidence type="ECO:0000256" key="2">
    <source>
        <dbReference type="SAM" id="MobiDB-lite"/>
    </source>
</evidence>
<feature type="region of interest" description="Disordered" evidence="2">
    <location>
        <begin position="142"/>
        <end position="162"/>
    </location>
</feature>
<feature type="compositionally biased region" description="Polar residues" evidence="2">
    <location>
        <begin position="142"/>
        <end position="151"/>
    </location>
</feature>
<evidence type="ECO:0000256" key="1">
    <source>
        <dbReference type="ARBA" id="ARBA00005662"/>
    </source>
</evidence>
<dbReference type="PANTHER" id="PTHR33393">
    <property type="entry name" value="POLYGLUTAMINE SYNTHESIS ACCESSORY PROTEIN RV0574C-RELATED"/>
    <property type="match status" value="1"/>
</dbReference>
<dbReference type="SMART" id="SM00530">
    <property type="entry name" value="HTH_XRE"/>
    <property type="match status" value="1"/>
</dbReference>
<dbReference type="SUPFAM" id="SSF47413">
    <property type="entry name" value="lambda repressor-like DNA-binding domains"/>
    <property type="match status" value="1"/>
</dbReference>
<dbReference type="RefSeq" id="WP_146808506.1">
    <property type="nucleotide sequence ID" value="NZ_BJXX01000029.1"/>
</dbReference>